<protein>
    <submittedName>
        <fullName evidence="1">Uncharacterized protein</fullName>
    </submittedName>
</protein>
<accession>A0A9X1T5H7</accession>
<keyword evidence="2" id="KW-1185">Reference proteome</keyword>
<dbReference type="AlphaFoldDB" id="A0A9X1T5H7"/>
<organism evidence="1 2">
    <name type="scientific">Jiella avicenniae</name>
    <dbReference type="NCBI Taxonomy" id="2907202"/>
    <lineage>
        <taxon>Bacteria</taxon>
        <taxon>Pseudomonadati</taxon>
        <taxon>Pseudomonadota</taxon>
        <taxon>Alphaproteobacteria</taxon>
        <taxon>Hyphomicrobiales</taxon>
        <taxon>Aurantimonadaceae</taxon>
        <taxon>Jiella</taxon>
    </lineage>
</organism>
<dbReference type="Proteomes" id="UP001139035">
    <property type="component" value="Unassembled WGS sequence"/>
</dbReference>
<evidence type="ECO:0000313" key="1">
    <source>
        <dbReference type="EMBL" id="MCE7028929.1"/>
    </source>
</evidence>
<proteinExistence type="predicted"/>
<sequence>MSAQHEIAKLDRQLAAKGEPVVFKRVVFETGTEQDVPTRAFIRGATPEEIAAGIDVHTSRIVLSPTGLSGFIPKEGDQLLVAGSPRSVTVAETRRIGEHIVRFDLQAAG</sequence>
<gene>
    <name evidence="1" type="ORF">LZD57_13090</name>
</gene>
<dbReference type="EMBL" id="JAJUWU010000013">
    <property type="protein sequence ID" value="MCE7028929.1"/>
    <property type="molecule type" value="Genomic_DNA"/>
</dbReference>
<comment type="caution">
    <text evidence="1">The sequence shown here is derived from an EMBL/GenBank/DDBJ whole genome shotgun (WGS) entry which is preliminary data.</text>
</comment>
<reference evidence="1" key="1">
    <citation type="submission" date="2022-01" db="EMBL/GenBank/DDBJ databases">
        <title>Jiella avicenniae sp. nov., a novel endophytic bacterium isolated from bark of Avicennia marina.</title>
        <authorList>
            <person name="Tuo L."/>
        </authorList>
    </citation>
    <scope>NUCLEOTIDE SEQUENCE</scope>
    <source>
        <strain evidence="1">CBK1P-4</strain>
    </source>
</reference>
<name>A0A9X1T5H7_9HYPH</name>
<evidence type="ECO:0000313" key="2">
    <source>
        <dbReference type="Proteomes" id="UP001139035"/>
    </source>
</evidence>
<dbReference type="RefSeq" id="WP_233719933.1">
    <property type="nucleotide sequence ID" value="NZ_JAJUWU010000013.1"/>
</dbReference>